<dbReference type="Proteomes" id="UP000009100">
    <property type="component" value="Chromosome 1"/>
</dbReference>
<dbReference type="eggNOG" id="ENOG5031NUU">
    <property type="taxonomic scope" value="Bacteria"/>
</dbReference>
<gene>
    <name evidence="1" type="ordered locus">VS_0291</name>
</gene>
<name>B7VI76_VIBA3</name>
<dbReference type="PATRIC" id="fig|575788.5.peg.1670"/>
<dbReference type="KEGG" id="vsp:VS_0291"/>
<reference evidence="1 2" key="1">
    <citation type="submission" date="2009-02" db="EMBL/GenBank/DDBJ databases">
        <title>Vibrio splendidus str. LGP32 complete genome.</title>
        <authorList>
            <person name="Mazel D."/>
            <person name="Le Roux F."/>
        </authorList>
    </citation>
    <scope>NUCLEOTIDE SEQUENCE [LARGE SCALE GENOMIC DNA]</scope>
    <source>
        <strain evidence="1 2">LGP32</strain>
    </source>
</reference>
<evidence type="ECO:0000313" key="2">
    <source>
        <dbReference type="Proteomes" id="UP000009100"/>
    </source>
</evidence>
<organism evidence="1 2">
    <name type="scientific">Vibrio atlanticus (strain LGP32)</name>
    <name type="common">Vibrio splendidus (strain Mel32)</name>
    <dbReference type="NCBI Taxonomy" id="575788"/>
    <lineage>
        <taxon>Bacteria</taxon>
        <taxon>Pseudomonadati</taxon>
        <taxon>Pseudomonadota</taxon>
        <taxon>Gammaproteobacteria</taxon>
        <taxon>Vibrionales</taxon>
        <taxon>Vibrionaceae</taxon>
        <taxon>Vibrio</taxon>
    </lineage>
</organism>
<dbReference type="STRING" id="575788.VS_0291"/>
<proteinExistence type="predicted"/>
<protein>
    <submittedName>
        <fullName evidence="1">Uncharacterized protein</fullName>
    </submittedName>
</protein>
<dbReference type="EMBL" id="FM954972">
    <property type="protein sequence ID" value="CAV17313.1"/>
    <property type="molecule type" value="Genomic_DNA"/>
</dbReference>
<accession>B7VI76</accession>
<sequence length="61" mass="7247">MNEFENIKCNNVLIGRVGVGITLKTDVKWLRLMMEKVDERLTRLENKSPQQEGFRYLIKHL</sequence>
<dbReference type="AlphaFoldDB" id="B7VI76"/>
<evidence type="ECO:0000313" key="1">
    <source>
        <dbReference type="EMBL" id="CAV17313.1"/>
    </source>
</evidence>
<dbReference type="HOGENOM" id="CLU_2921597_0_0_6"/>